<reference evidence="7 8" key="1">
    <citation type="submission" date="2020-08" db="EMBL/GenBank/DDBJ databases">
        <title>Genomic Encyclopedia of Type Strains, Phase IV (KMG-IV): sequencing the most valuable type-strain genomes for metagenomic binning, comparative biology and taxonomic classification.</title>
        <authorList>
            <person name="Goeker M."/>
        </authorList>
    </citation>
    <scope>NUCLEOTIDE SEQUENCE [LARGE SCALE GENOMIC DNA]</scope>
    <source>
        <strain evidence="7 8">DSM 26944</strain>
    </source>
</reference>
<feature type="transmembrane region" description="Helical" evidence="6">
    <location>
        <begin position="331"/>
        <end position="351"/>
    </location>
</feature>
<comment type="caution">
    <text evidence="7">The sequence shown here is derived from an EMBL/GenBank/DDBJ whole genome shotgun (WGS) entry which is preliminary data.</text>
</comment>
<keyword evidence="3 6" id="KW-0812">Transmembrane</keyword>
<evidence type="ECO:0000256" key="5">
    <source>
        <dbReference type="ARBA" id="ARBA00023136"/>
    </source>
</evidence>
<feature type="transmembrane region" description="Helical" evidence="6">
    <location>
        <begin position="292"/>
        <end position="319"/>
    </location>
</feature>
<evidence type="ECO:0000256" key="3">
    <source>
        <dbReference type="ARBA" id="ARBA00022692"/>
    </source>
</evidence>
<feature type="transmembrane region" description="Helical" evidence="6">
    <location>
        <begin position="124"/>
        <end position="145"/>
    </location>
</feature>
<evidence type="ECO:0000313" key="8">
    <source>
        <dbReference type="Proteomes" id="UP000555546"/>
    </source>
</evidence>
<sequence>MACKYEGAELMRIELRETRPMALVATAPVIAVLAAFILAGLLIAAAGAPVLEAFRQIAIGAFGNKLSITETLTRAAPLMLTGLAAAVAFRSKLWNIGAEGQFYMGALAVVAVGAQLQLPAPLLIPLLLVVGAIAGMIFLLIPLGLRLRFGVDEVVTTLLLNFIAVLIVSMMIEGPMKDPLAFGWPQSEPVPDTAVLPKIMSGMRLHIGIVIAIVLALVIAYVQKRTVFGLETKAAGLNPAAARFAGVPLGKTLIKVACISGGLAGLAGAIQVMGVKGYVTTDLSPGFGYSGIIVAMLANLNPIGAIFSALFTAAMFVGADGMSRAIGIPSFIADVTVALSLLTMLVALFFTQYRIAR</sequence>
<evidence type="ECO:0000313" key="7">
    <source>
        <dbReference type="EMBL" id="MBB5700978.1"/>
    </source>
</evidence>
<dbReference type="InterPro" id="IPR001851">
    <property type="entry name" value="ABC_transp_permease"/>
</dbReference>
<dbReference type="Pfam" id="PF02653">
    <property type="entry name" value="BPD_transp_2"/>
    <property type="match status" value="1"/>
</dbReference>
<name>A0A7W9EK66_9HYPH</name>
<keyword evidence="7" id="KW-0762">Sugar transport</keyword>
<evidence type="ECO:0000256" key="4">
    <source>
        <dbReference type="ARBA" id="ARBA00022989"/>
    </source>
</evidence>
<comment type="subcellular location">
    <subcellularLocation>
        <location evidence="1">Cell membrane</location>
        <topology evidence="1">Multi-pass membrane protein</topology>
    </subcellularLocation>
</comment>
<dbReference type="Proteomes" id="UP000555546">
    <property type="component" value="Unassembled WGS sequence"/>
</dbReference>
<feature type="transmembrane region" description="Helical" evidence="6">
    <location>
        <begin position="205"/>
        <end position="222"/>
    </location>
</feature>
<accession>A0A7W9EK66</accession>
<feature type="transmembrane region" description="Helical" evidence="6">
    <location>
        <begin position="253"/>
        <end position="272"/>
    </location>
</feature>
<dbReference type="GO" id="GO:0022857">
    <property type="term" value="F:transmembrane transporter activity"/>
    <property type="evidence" value="ECO:0007669"/>
    <property type="project" value="InterPro"/>
</dbReference>
<proteinExistence type="predicted"/>
<keyword evidence="8" id="KW-1185">Reference proteome</keyword>
<keyword evidence="5 6" id="KW-0472">Membrane</keyword>
<keyword evidence="2" id="KW-1003">Cell membrane</keyword>
<protein>
    <submittedName>
        <fullName evidence="7">Simple sugar transport system permease protein</fullName>
    </submittedName>
</protein>
<feature type="transmembrane region" description="Helical" evidence="6">
    <location>
        <begin position="101"/>
        <end position="118"/>
    </location>
</feature>
<dbReference type="PANTHER" id="PTHR47089">
    <property type="entry name" value="ABC TRANSPORTER, PERMEASE PROTEIN"/>
    <property type="match status" value="1"/>
</dbReference>
<keyword evidence="7" id="KW-0813">Transport</keyword>
<feature type="transmembrane region" description="Helical" evidence="6">
    <location>
        <begin position="71"/>
        <end position="89"/>
    </location>
</feature>
<dbReference type="CDD" id="cd06580">
    <property type="entry name" value="TM_PBP1_transp_TpRbsC_like"/>
    <property type="match status" value="1"/>
</dbReference>
<feature type="transmembrane region" description="Helical" evidence="6">
    <location>
        <begin position="21"/>
        <end position="51"/>
    </location>
</feature>
<evidence type="ECO:0000256" key="1">
    <source>
        <dbReference type="ARBA" id="ARBA00004651"/>
    </source>
</evidence>
<evidence type="ECO:0000256" key="2">
    <source>
        <dbReference type="ARBA" id="ARBA00022475"/>
    </source>
</evidence>
<evidence type="ECO:0000256" key="6">
    <source>
        <dbReference type="SAM" id="Phobius"/>
    </source>
</evidence>
<feature type="transmembrane region" description="Helical" evidence="6">
    <location>
        <begin position="154"/>
        <end position="172"/>
    </location>
</feature>
<dbReference type="PANTHER" id="PTHR47089:SF1">
    <property type="entry name" value="GUANOSINE ABC TRANSPORTER PERMEASE PROTEIN NUPP"/>
    <property type="match status" value="1"/>
</dbReference>
<dbReference type="GO" id="GO:0005886">
    <property type="term" value="C:plasma membrane"/>
    <property type="evidence" value="ECO:0007669"/>
    <property type="project" value="UniProtKB-SubCell"/>
</dbReference>
<dbReference type="EMBL" id="JACIJG010000003">
    <property type="protein sequence ID" value="MBB5700978.1"/>
    <property type="molecule type" value="Genomic_DNA"/>
</dbReference>
<gene>
    <name evidence="7" type="ORF">FHS76_000827</name>
</gene>
<dbReference type="AlphaFoldDB" id="A0A7W9EK66"/>
<organism evidence="7 8">
    <name type="scientific">Brucella daejeonensis</name>
    <dbReference type="NCBI Taxonomy" id="659015"/>
    <lineage>
        <taxon>Bacteria</taxon>
        <taxon>Pseudomonadati</taxon>
        <taxon>Pseudomonadota</taxon>
        <taxon>Alphaproteobacteria</taxon>
        <taxon>Hyphomicrobiales</taxon>
        <taxon>Brucellaceae</taxon>
        <taxon>Brucella/Ochrobactrum group</taxon>
        <taxon>Brucella</taxon>
    </lineage>
</organism>
<keyword evidence="4 6" id="KW-1133">Transmembrane helix</keyword>